<dbReference type="InterPro" id="IPR019800">
    <property type="entry name" value="Glyco_hydro_3_AS"/>
</dbReference>
<dbReference type="PROSITE" id="PS00775">
    <property type="entry name" value="GLYCOSYL_HYDROL_F3"/>
    <property type="match status" value="1"/>
</dbReference>
<evidence type="ECO:0000313" key="7">
    <source>
        <dbReference type="EMBL" id="UZJ24642.1"/>
    </source>
</evidence>
<keyword evidence="3" id="KW-1015">Disulfide bond</keyword>
<reference evidence="7" key="1">
    <citation type="submission" date="2022-10" db="EMBL/GenBank/DDBJ databases">
        <title>Rhodococcus sp.75.</title>
        <authorList>
            <person name="Sun M."/>
        </authorList>
    </citation>
    <scope>NUCLEOTIDE SEQUENCE</scope>
    <source>
        <strain evidence="7">75</strain>
    </source>
</reference>
<keyword evidence="4" id="KW-0326">Glycosidase</keyword>
<dbReference type="RefSeq" id="WP_265382749.1">
    <property type="nucleotide sequence ID" value="NZ_CP110615.1"/>
</dbReference>
<evidence type="ECO:0000313" key="8">
    <source>
        <dbReference type="Proteomes" id="UP001164965"/>
    </source>
</evidence>
<dbReference type="InterPro" id="IPR019742">
    <property type="entry name" value="MacrogloblnA2_CS"/>
</dbReference>
<dbReference type="PANTHER" id="PTHR30480:SF16">
    <property type="entry name" value="GLYCOSIDE HYDROLASE FAMILY 3 DOMAIN PROTEIN"/>
    <property type="match status" value="1"/>
</dbReference>
<dbReference type="InterPro" id="IPR017853">
    <property type="entry name" value="GH"/>
</dbReference>
<dbReference type="EMBL" id="CP110615">
    <property type="protein sequence ID" value="UZJ24642.1"/>
    <property type="molecule type" value="Genomic_DNA"/>
</dbReference>
<dbReference type="InterPro" id="IPR001764">
    <property type="entry name" value="Glyco_hydro_3_N"/>
</dbReference>
<evidence type="ECO:0000256" key="4">
    <source>
        <dbReference type="ARBA" id="ARBA00023295"/>
    </source>
</evidence>
<organism evidence="7 8">
    <name type="scientific">Rhodococcus antarcticus</name>
    <dbReference type="NCBI Taxonomy" id="2987751"/>
    <lineage>
        <taxon>Bacteria</taxon>
        <taxon>Bacillati</taxon>
        <taxon>Actinomycetota</taxon>
        <taxon>Actinomycetes</taxon>
        <taxon>Mycobacteriales</taxon>
        <taxon>Nocardiaceae</taxon>
        <taxon>Rhodococcus</taxon>
    </lineage>
</organism>
<proteinExistence type="inferred from homology"/>
<feature type="domain" description="Glycoside hydrolase family 3 N-terminal" evidence="6">
    <location>
        <begin position="65"/>
        <end position="384"/>
    </location>
</feature>
<dbReference type="Pfam" id="PF00933">
    <property type="entry name" value="Glyco_hydro_3"/>
    <property type="match status" value="1"/>
</dbReference>
<dbReference type="PROSITE" id="PS00477">
    <property type="entry name" value="ALPHA_2_MACROGLOBULIN"/>
    <property type="match status" value="1"/>
</dbReference>
<sequence length="395" mass="38652">MAVVLAGCSSTPAPAPALPPVSTTASPPVSTTASPPVSTITTTTPPPPPSCAEQTLAGLDPAHRAAQLLMVGVPADNPTAGRTLVTAAVVGGVFLRGRSARPVTEIGSDVAALQAAAAAAGTLPLQVSADQEGGQVQTLSGPGMPAIPSGLRQGRLDPATLAAQTTAWSTALRQAGVTLNLAPVADVVPAGTGAANPPIGAVDRQYGSTPDVVASAVSTVVTASRAAGVGTTLKHFPGLGRVTVNTDTGTGAVDPATTVDDAALGPFSAGIAAGTTAVMISSARYPALDPRNLAVFSRAVVTDLLRDRLGFGGLVVTDDVGQAVAVQAVPVGDRAVRFVAAGGDVVLTVRSSDAAPMTAALVATAAADPVFAAQVDAAVTRVLQAKVDAGLLSCG</sequence>
<evidence type="ECO:0000256" key="3">
    <source>
        <dbReference type="ARBA" id="ARBA00023157"/>
    </source>
</evidence>
<keyword evidence="2" id="KW-0378">Hydrolase</keyword>
<dbReference type="Gene3D" id="3.20.20.300">
    <property type="entry name" value="Glycoside hydrolase, family 3, N-terminal domain"/>
    <property type="match status" value="1"/>
</dbReference>
<protein>
    <recommendedName>
        <fullName evidence="6">Glycoside hydrolase family 3 N-terminal domain-containing protein</fullName>
    </recommendedName>
</protein>
<dbReference type="InterPro" id="IPR050226">
    <property type="entry name" value="NagZ_Beta-hexosaminidase"/>
</dbReference>
<evidence type="ECO:0000256" key="2">
    <source>
        <dbReference type="ARBA" id="ARBA00022801"/>
    </source>
</evidence>
<comment type="similarity">
    <text evidence="1">Belongs to the glycosyl hydrolase 3 family.</text>
</comment>
<keyword evidence="8" id="KW-1185">Reference proteome</keyword>
<evidence type="ECO:0000256" key="5">
    <source>
        <dbReference type="SAM" id="MobiDB-lite"/>
    </source>
</evidence>
<evidence type="ECO:0000256" key="1">
    <source>
        <dbReference type="ARBA" id="ARBA00005336"/>
    </source>
</evidence>
<name>A0ABY6NZ23_9NOCA</name>
<feature type="compositionally biased region" description="Low complexity" evidence="5">
    <location>
        <begin position="20"/>
        <end position="43"/>
    </location>
</feature>
<evidence type="ECO:0000259" key="6">
    <source>
        <dbReference type="Pfam" id="PF00933"/>
    </source>
</evidence>
<accession>A0ABY6NZ23</accession>
<feature type="region of interest" description="Disordered" evidence="5">
    <location>
        <begin position="7"/>
        <end position="50"/>
    </location>
</feature>
<gene>
    <name evidence="7" type="ORF">RHODO2019_16200</name>
</gene>
<dbReference type="InterPro" id="IPR036962">
    <property type="entry name" value="Glyco_hydro_3_N_sf"/>
</dbReference>
<dbReference type="SUPFAM" id="SSF51445">
    <property type="entry name" value="(Trans)glycosidases"/>
    <property type="match status" value="1"/>
</dbReference>
<dbReference type="PANTHER" id="PTHR30480">
    <property type="entry name" value="BETA-HEXOSAMINIDASE-RELATED"/>
    <property type="match status" value="1"/>
</dbReference>
<dbReference type="Proteomes" id="UP001164965">
    <property type="component" value="Chromosome"/>
</dbReference>